<feature type="transmembrane region" description="Helical" evidence="6">
    <location>
        <begin position="191"/>
        <end position="210"/>
    </location>
</feature>
<keyword evidence="11" id="KW-1185">Reference proteome</keyword>
<evidence type="ECO:0000259" key="8">
    <source>
        <dbReference type="Pfam" id="PF10256"/>
    </source>
</evidence>
<feature type="transmembrane region" description="Helical" evidence="6">
    <location>
        <begin position="130"/>
        <end position="151"/>
    </location>
</feature>
<keyword evidence="4 6" id="KW-0472">Membrane</keyword>
<feature type="compositionally biased region" description="Basic and acidic residues" evidence="5">
    <location>
        <begin position="1064"/>
        <end position="1083"/>
    </location>
</feature>
<feature type="chain" id="PRO_5034819478" description="Ras modification protein ERF4" evidence="7">
    <location>
        <begin position="23"/>
        <end position="1581"/>
    </location>
</feature>
<feature type="transmembrane region" description="Helical" evidence="6">
    <location>
        <begin position="158"/>
        <end position="179"/>
    </location>
</feature>
<comment type="caution">
    <text evidence="10">The sequence shown here is derived from an EMBL/GenBank/DDBJ whole genome shotgun (WGS) entry which is preliminary data.</text>
</comment>
<organism evidence="10 11">
    <name type="scientific">Botryosphaeria dothidea</name>
    <dbReference type="NCBI Taxonomy" id="55169"/>
    <lineage>
        <taxon>Eukaryota</taxon>
        <taxon>Fungi</taxon>
        <taxon>Dikarya</taxon>
        <taxon>Ascomycota</taxon>
        <taxon>Pezizomycotina</taxon>
        <taxon>Dothideomycetes</taxon>
        <taxon>Dothideomycetes incertae sedis</taxon>
        <taxon>Botryosphaeriales</taxon>
        <taxon>Botryosphaeriaceae</taxon>
        <taxon>Botryosphaeria</taxon>
    </lineage>
</organism>
<feature type="region of interest" description="Disordered" evidence="5">
    <location>
        <begin position="1558"/>
        <end position="1581"/>
    </location>
</feature>
<evidence type="ECO:0000313" key="10">
    <source>
        <dbReference type="EMBL" id="KAF4303246.1"/>
    </source>
</evidence>
<feature type="region of interest" description="Disordered" evidence="5">
    <location>
        <begin position="1152"/>
        <end position="1172"/>
    </location>
</feature>
<keyword evidence="2 6" id="KW-0812">Transmembrane</keyword>
<evidence type="ECO:0000256" key="1">
    <source>
        <dbReference type="ARBA" id="ARBA00004141"/>
    </source>
</evidence>
<feature type="compositionally biased region" description="Polar residues" evidence="5">
    <location>
        <begin position="1006"/>
        <end position="1028"/>
    </location>
</feature>
<feature type="compositionally biased region" description="Polar residues" evidence="5">
    <location>
        <begin position="841"/>
        <end position="879"/>
    </location>
</feature>
<feature type="domain" description="TM7S3/TM198-like" evidence="9">
    <location>
        <begin position="138"/>
        <end position="341"/>
    </location>
</feature>
<evidence type="ECO:0000313" key="11">
    <source>
        <dbReference type="Proteomes" id="UP000572817"/>
    </source>
</evidence>
<dbReference type="PANTHER" id="PTHR39469:SF1">
    <property type="entry name" value="DUF4203 DOMAIN-CONTAINING PROTEIN"/>
    <property type="match status" value="1"/>
</dbReference>
<evidence type="ECO:0000256" key="7">
    <source>
        <dbReference type="SAM" id="SignalP"/>
    </source>
</evidence>
<feature type="compositionally biased region" description="Polar residues" evidence="5">
    <location>
        <begin position="512"/>
        <end position="522"/>
    </location>
</feature>
<feature type="compositionally biased region" description="Polar residues" evidence="5">
    <location>
        <begin position="959"/>
        <end position="984"/>
    </location>
</feature>
<dbReference type="Pfam" id="PF13886">
    <property type="entry name" value="TM7S3_TM198"/>
    <property type="match status" value="1"/>
</dbReference>
<feature type="region of interest" description="Disordered" evidence="5">
    <location>
        <begin position="1006"/>
        <end position="1089"/>
    </location>
</feature>
<keyword evidence="7" id="KW-0732">Signal</keyword>
<feature type="region of interest" description="Disordered" evidence="5">
    <location>
        <begin position="768"/>
        <end position="882"/>
    </location>
</feature>
<feature type="compositionally biased region" description="Polar residues" evidence="5">
    <location>
        <begin position="35"/>
        <end position="77"/>
    </location>
</feature>
<dbReference type="PANTHER" id="PTHR39469">
    <property type="entry name" value="CHROMOSOME 1, WHOLE GENOME SHOTGUN SEQUENCE"/>
    <property type="match status" value="1"/>
</dbReference>
<feature type="compositionally biased region" description="Low complexity" evidence="5">
    <location>
        <begin position="1213"/>
        <end position="1229"/>
    </location>
</feature>
<sequence length="1581" mass="172777">MQPSRSLVALLLFLLCAHSTSAAVVHAHQAEDGSAPTSAQRSAEPTTTAGNTAESTSQATRTATNIEASSAVATSIESRTRDSAEPSVTADVSTTALTDIPSAAVPSDAAAASSTAAVYSGHGLPLTPKVTPAIGITGAVLIITGVIYTLIGIKNHWVNIGGSVGFLVALSITVLIEYVMNPPVTDAVQGAFFVAAFIPALLAGGVAYIFKDITEGLGCMLGGFCLSMWFLVLKAGGLITSTTGRAIFIGVFSAVGWALSFSHYTRTYGLIGCTSFAGATITVLGIDCFSRAGLKEFWLYIWDLNDDTFPLFTNTYPITRGIRVEIACIIIISLLGIASQMKLWKVVKARREQRDAIRRQKQEDQERMDEEIGKRIVEDTSRERAQWEAIYGDKSYREKDAELDHLDSGLGSEHVRKASVSVRELSRRDSEDSIEMYELDSGTGEGSQAQLVSQYGTPAEQVDDIQQIDEHGRPLPATPGYFTLNHRSSMMPKRQDSMEHTLVEQGAYSDGSAGTTPRISTSAPPPPQHVPLPFIVPTGTDSTTELLEQESITSIPEGLLRREDSAHRLSTHPNSKRSSNIRNSHGTSEDHLIEPALEEDDRASSIAATLDDMNEEVISLPALSRVGTPFSRLEHAGSDQEYAEGEASKANDTKDESAADSSQIGDAHTQEAEAEHEVLAPAPPRSLTSKPDDNRHAARKDRRKSVTSTNHEEAGSSSDNQARSRRSTTQSEIAHSVVGSLSDHLPDKLSKVMLTYRTNEWAKHVSMAEQPELESIPEPSSPGIMVDLGFKQAAETPQKAPDPTPHTEAKPEPDSRDEPQPSHQPNPYRQSLQRSSSTQSKNVQPNDTPVPLSRNSSSATVNTPHANLQRNSSASSLMTMSRPGSALAANGMRGLRISSSPVNAPIAEQPSEEHMAESRVQPRHSQAPMPTNTLMSERDTRVRNKPTKMSFIAPPGQSPVVQAQGSQRGSRAPSAANSVRSFSMGQEEMDPDNMSLSQRRLMIQKNRMSSQQRNSSYPSLSAQNFDSHQPQRERASSTQQEKREQMFASWRGSLQHDQQLKQPAQRENDGRRSAMISERRNKEWAQQQQEINRQQIDMMIHEKMRTGQMQQLHRERLRRLQAGAKTDPTRPRPSNPSQITAHHVHTAATTADNANHSLPHPPPHAHTPTLPTNPRWSLTQRIFNFSPFRLPDVPASAQPTAARRGAPASRLWNPVNSSPRTPVSVPSTSHRNNSLPAGPNVPIAAEVPPPPTAEEGRDVYPLLPLPDQRQSRAHSSLAVERSQGGDSSRASIGLPSGRRSLLLERQQLGEPPSPVTSKKAGKSPATMEEPTAAKIVGFDPPRSDDRPTSITLNPDDPEAGHRLHHSASRATMPLEGFRSRQQSAVTFPEPSEAGDDDEYAWGPSHPCFPHLNPHVPITSPLYSTTRIIRIKRDWMIAGDLAPTFANLYPEVLDPLITEDQFRKIVKRINSDLQEAFNPHTTRAWVDAVMGAATLWLWEDLGLTGVKKKLRELEEWIDEWNRTEGVKEGVKIIPLRRTGYLTLDIQIPDPHIGLEQSTASIRSGQLSPTDTSGPPQLPGIKV</sequence>
<feature type="compositionally biased region" description="Basic and acidic residues" evidence="5">
    <location>
        <begin position="1029"/>
        <end position="1045"/>
    </location>
</feature>
<feature type="transmembrane region" description="Helical" evidence="6">
    <location>
        <begin position="268"/>
        <end position="286"/>
    </location>
</feature>
<comment type="subcellular location">
    <subcellularLocation>
        <location evidence="1">Membrane</location>
        <topology evidence="1">Multi-pass membrane protein</topology>
    </subcellularLocation>
</comment>
<evidence type="ECO:0008006" key="12">
    <source>
        <dbReference type="Google" id="ProtNLM"/>
    </source>
</evidence>
<feature type="region of interest" description="Disordered" evidence="5">
    <location>
        <begin position="635"/>
        <end position="747"/>
    </location>
</feature>
<gene>
    <name evidence="10" type="ORF">GTA08_BOTSDO09293</name>
</gene>
<dbReference type="InterPro" id="IPR025256">
    <property type="entry name" value="TM7S3/TM198-like_dom"/>
</dbReference>
<dbReference type="OrthoDB" id="102260at2759"/>
<protein>
    <recommendedName>
        <fullName evidence="12">Ras modification protein ERF4</fullName>
    </recommendedName>
</protein>
<feature type="transmembrane region" description="Helical" evidence="6">
    <location>
        <begin position="217"/>
        <end position="237"/>
    </location>
</feature>
<proteinExistence type="predicted"/>
<reference evidence="10" key="1">
    <citation type="submission" date="2020-04" db="EMBL/GenBank/DDBJ databases">
        <title>Genome Assembly and Annotation of Botryosphaeria dothidea sdau 11-99, a Latent Pathogen of Apple Fruit Ring Rot in China.</title>
        <authorList>
            <person name="Yu C."/>
            <person name="Diao Y."/>
            <person name="Lu Q."/>
            <person name="Zhao J."/>
            <person name="Cui S."/>
            <person name="Peng C."/>
            <person name="He B."/>
            <person name="Liu H."/>
        </authorList>
    </citation>
    <scope>NUCLEOTIDE SEQUENCE [LARGE SCALE GENOMIC DNA]</scope>
    <source>
        <strain evidence="10">Sdau11-99</strain>
    </source>
</reference>
<feature type="compositionally biased region" description="Basic and acidic residues" evidence="5">
    <location>
        <begin position="646"/>
        <end position="657"/>
    </location>
</feature>
<evidence type="ECO:0000256" key="3">
    <source>
        <dbReference type="ARBA" id="ARBA00022989"/>
    </source>
</evidence>
<feature type="signal peptide" evidence="7">
    <location>
        <begin position="1"/>
        <end position="22"/>
    </location>
</feature>
<feature type="compositionally biased region" description="Basic and acidic residues" evidence="5">
    <location>
        <begin position="805"/>
        <end position="820"/>
    </location>
</feature>
<feature type="region of interest" description="Disordered" evidence="5">
    <location>
        <begin position="1122"/>
        <end position="1141"/>
    </location>
</feature>
<feature type="compositionally biased region" description="Low complexity" evidence="5">
    <location>
        <begin position="769"/>
        <end position="782"/>
    </location>
</feature>
<dbReference type="GO" id="GO:0016020">
    <property type="term" value="C:membrane"/>
    <property type="evidence" value="ECO:0007669"/>
    <property type="project" value="UniProtKB-SubCell"/>
</dbReference>
<dbReference type="Pfam" id="PF10256">
    <property type="entry name" value="Erf4"/>
    <property type="match status" value="1"/>
</dbReference>
<evidence type="ECO:0000259" key="9">
    <source>
        <dbReference type="Pfam" id="PF13886"/>
    </source>
</evidence>
<accession>A0A8H4IL71</accession>
<feature type="compositionally biased region" description="Polar residues" evidence="5">
    <location>
        <begin position="715"/>
        <end position="733"/>
    </location>
</feature>
<dbReference type="Proteomes" id="UP000572817">
    <property type="component" value="Unassembled WGS sequence"/>
</dbReference>
<evidence type="ECO:0000256" key="6">
    <source>
        <dbReference type="SAM" id="Phobius"/>
    </source>
</evidence>
<name>A0A8H4IL71_9PEZI</name>
<keyword evidence="3 6" id="KW-1133">Transmembrane helix</keyword>
<evidence type="ECO:0000256" key="2">
    <source>
        <dbReference type="ARBA" id="ARBA00022692"/>
    </source>
</evidence>
<evidence type="ECO:0000256" key="5">
    <source>
        <dbReference type="SAM" id="MobiDB-lite"/>
    </source>
</evidence>
<feature type="region of interest" description="Disordered" evidence="5">
    <location>
        <begin position="28"/>
        <end position="91"/>
    </location>
</feature>
<feature type="domain" description="Golgin subfamily A member 7/ERF4" evidence="8">
    <location>
        <begin position="1427"/>
        <end position="1543"/>
    </location>
</feature>
<feature type="compositionally biased region" description="Polar residues" evidence="5">
    <location>
        <begin position="571"/>
        <end position="586"/>
    </location>
</feature>
<feature type="region of interest" description="Disordered" evidence="5">
    <location>
        <begin position="906"/>
        <end position="993"/>
    </location>
</feature>
<feature type="transmembrane region" description="Helical" evidence="6">
    <location>
        <begin position="243"/>
        <end position="261"/>
    </location>
</feature>
<feature type="region of interest" description="Disordered" evidence="5">
    <location>
        <begin position="1194"/>
        <end position="1362"/>
    </location>
</feature>
<feature type="compositionally biased region" description="Polar residues" evidence="5">
    <location>
        <begin position="1558"/>
        <end position="1573"/>
    </location>
</feature>
<dbReference type="InterPro" id="IPR019383">
    <property type="entry name" value="Golgin_A_7/ERF4"/>
</dbReference>
<dbReference type="EMBL" id="WWBZ02000062">
    <property type="protein sequence ID" value="KAF4303246.1"/>
    <property type="molecule type" value="Genomic_DNA"/>
</dbReference>
<evidence type="ECO:0000256" key="4">
    <source>
        <dbReference type="ARBA" id="ARBA00023136"/>
    </source>
</evidence>
<feature type="compositionally biased region" description="Basic and acidic residues" evidence="5">
    <location>
        <begin position="668"/>
        <end position="678"/>
    </location>
</feature>
<feature type="compositionally biased region" description="Low complexity" evidence="5">
    <location>
        <begin position="829"/>
        <end position="840"/>
    </location>
</feature>
<feature type="region of interest" description="Disordered" evidence="5">
    <location>
        <begin position="508"/>
        <end position="528"/>
    </location>
</feature>
<feature type="region of interest" description="Disordered" evidence="5">
    <location>
        <begin position="567"/>
        <end position="599"/>
    </location>
</feature>